<dbReference type="AlphaFoldDB" id="A0A8T0GN43"/>
<evidence type="ECO:0000313" key="2">
    <source>
        <dbReference type="EMBL" id="KAG0560007.1"/>
    </source>
</evidence>
<sequence>MCHCDHVSRPSKSHRNSRTDGQYESSCRARNIPSQTQRTKNFIKMGPTSKFERTRLNITTQKSHDQFLTIKINTAPLPTTMQIPTHSKNITFITKIIQRHP</sequence>
<evidence type="ECO:0000256" key="1">
    <source>
        <dbReference type="SAM" id="MobiDB-lite"/>
    </source>
</evidence>
<dbReference type="Proteomes" id="UP000822688">
    <property type="component" value="Chromosome 10"/>
</dbReference>
<feature type="region of interest" description="Disordered" evidence="1">
    <location>
        <begin position="1"/>
        <end position="38"/>
    </location>
</feature>
<dbReference type="EMBL" id="CM026431">
    <property type="protein sequence ID" value="KAG0560007.1"/>
    <property type="molecule type" value="Genomic_DNA"/>
</dbReference>
<keyword evidence="3" id="KW-1185">Reference proteome</keyword>
<comment type="caution">
    <text evidence="2">The sequence shown here is derived from an EMBL/GenBank/DDBJ whole genome shotgun (WGS) entry which is preliminary data.</text>
</comment>
<evidence type="ECO:0000313" key="3">
    <source>
        <dbReference type="Proteomes" id="UP000822688"/>
    </source>
</evidence>
<protein>
    <submittedName>
        <fullName evidence="2">Uncharacterized protein</fullName>
    </submittedName>
</protein>
<organism evidence="2 3">
    <name type="scientific">Ceratodon purpureus</name>
    <name type="common">Fire moss</name>
    <name type="synonym">Dicranum purpureum</name>
    <dbReference type="NCBI Taxonomy" id="3225"/>
    <lineage>
        <taxon>Eukaryota</taxon>
        <taxon>Viridiplantae</taxon>
        <taxon>Streptophyta</taxon>
        <taxon>Embryophyta</taxon>
        <taxon>Bryophyta</taxon>
        <taxon>Bryophytina</taxon>
        <taxon>Bryopsida</taxon>
        <taxon>Dicranidae</taxon>
        <taxon>Pseudoditrichales</taxon>
        <taxon>Ditrichaceae</taxon>
        <taxon>Ceratodon</taxon>
    </lineage>
</organism>
<proteinExistence type="predicted"/>
<accession>A0A8T0GN43</accession>
<reference evidence="2" key="1">
    <citation type="submission" date="2020-06" db="EMBL/GenBank/DDBJ databases">
        <title>WGS assembly of Ceratodon purpureus strain R40.</title>
        <authorList>
            <person name="Carey S.B."/>
            <person name="Jenkins J."/>
            <person name="Shu S."/>
            <person name="Lovell J.T."/>
            <person name="Sreedasyam A."/>
            <person name="Maumus F."/>
            <person name="Tiley G.P."/>
            <person name="Fernandez-Pozo N."/>
            <person name="Barry K."/>
            <person name="Chen C."/>
            <person name="Wang M."/>
            <person name="Lipzen A."/>
            <person name="Daum C."/>
            <person name="Saski C.A."/>
            <person name="Payton A.C."/>
            <person name="Mcbreen J.C."/>
            <person name="Conrad R.E."/>
            <person name="Kollar L.M."/>
            <person name="Olsson S."/>
            <person name="Huttunen S."/>
            <person name="Landis J.B."/>
            <person name="Wickett N.J."/>
            <person name="Johnson M.G."/>
            <person name="Rensing S.A."/>
            <person name="Grimwood J."/>
            <person name="Schmutz J."/>
            <person name="Mcdaniel S.F."/>
        </authorList>
    </citation>
    <scope>NUCLEOTIDE SEQUENCE</scope>
    <source>
        <strain evidence="2">R40</strain>
    </source>
</reference>
<name>A0A8T0GN43_CERPU</name>
<gene>
    <name evidence="2" type="ORF">KC19_10G146800</name>
</gene>